<feature type="transmembrane region" description="Helical" evidence="1">
    <location>
        <begin position="88"/>
        <end position="111"/>
    </location>
</feature>
<keyword evidence="1" id="KW-0812">Transmembrane</keyword>
<reference evidence="3" key="1">
    <citation type="submission" date="2019-05" db="EMBL/GenBank/DDBJ databases">
        <title>Complete genome sequencing of Absiella argi strain JCM 30884.</title>
        <authorList>
            <person name="Sakamoto M."/>
            <person name="Murakami T."/>
            <person name="Mori H."/>
        </authorList>
    </citation>
    <scope>NUCLEOTIDE SEQUENCE [LARGE SCALE GENOMIC DNA]</scope>
    <source>
        <strain evidence="3">JCM 30884</strain>
    </source>
</reference>
<dbReference type="EMBL" id="AP019695">
    <property type="protein sequence ID" value="BBK21534.1"/>
    <property type="molecule type" value="Genomic_DNA"/>
</dbReference>
<protein>
    <recommendedName>
        <fullName evidence="4">DUF3784 domain-containing protein</fullName>
    </recommendedName>
</protein>
<sequence length="121" mass="14558">METNILMVFIVNAVYLAIWYAVYKIRTSKRKELRIWDNGYEFFDSLDDGVKERYWKEDTKIIHTFFIIFLFFLEITLFLYYIDSTKLYWIISLSIGIVASVGVAMILSVKLQKKFRSREKK</sequence>
<dbReference type="KEGG" id="aarg:Aargi30884_04370"/>
<keyword evidence="1" id="KW-1133">Transmembrane helix</keyword>
<organism evidence="2 3">
    <name type="scientific">Amedibacterium intestinale</name>
    <dbReference type="NCBI Taxonomy" id="2583452"/>
    <lineage>
        <taxon>Bacteria</taxon>
        <taxon>Bacillati</taxon>
        <taxon>Bacillota</taxon>
        <taxon>Erysipelotrichia</taxon>
        <taxon>Erysipelotrichales</taxon>
        <taxon>Erysipelotrichaceae</taxon>
        <taxon>Amedibacterium</taxon>
    </lineage>
</organism>
<proteinExistence type="predicted"/>
<dbReference type="RefSeq" id="WP_147360243.1">
    <property type="nucleotide sequence ID" value="NZ_AP019695.1"/>
</dbReference>
<dbReference type="AlphaFoldDB" id="A0A6N4TGF6"/>
<evidence type="ECO:0000313" key="3">
    <source>
        <dbReference type="Proteomes" id="UP000464754"/>
    </source>
</evidence>
<feature type="transmembrane region" description="Helical" evidence="1">
    <location>
        <begin position="61"/>
        <end position="82"/>
    </location>
</feature>
<keyword evidence="1" id="KW-0472">Membrane</keyword>
<feature type="transmembrane region" description="Helical" evidence="1">
    <location>
        <begin position="6"/>
        <end position="23"/>
    </location>
</feature>
<accession>A0A6N4TGF6</accession>
<evidence type="ECO:0000313" key="2">
    <source>
        <dbReference type="EMBL" id="BBK21534.1"/>
    </source>
</evidence>
<keyword evidence="3" id="KW-1185">Reference proteome</keyword>
<dbReference type="Proteomes" id="UP000464754">
    <property type="component" value="Chromosome"/>
</dbReference>
<evidence type="ECO:0008006" key="4">
    <source>
        <dbReference type="Google" id="ProtNLM"/>
    </source>
</evidence>
<gene>
    <name evidence="2" type="ORF">Aargi30884_04370</name>
</gene>
<name>A0A6N4TGF6_9FIRM</name>
<evidence type="ECO:0000256" key="1">
    <source>
        <dbReference type="SAM" id="Phobius"/>
    </source>
</evidence>